<reference evidence="1 2" key="1">
    <citation type="journal article" date="2011" name="PLoS Pathog.">
        <title>Dynamic evolution of pathogenicity revealed by sequencing and comparative genomics of 19 Pseudomonas syringae isolates.</title>
        <authorList>
            <person name="Baltrus D.A."/>
            <person name="Nishimura M.T."/>
            <person name="Romanchuk A."/>
            <person name="Chang J.H."/>
            <person name="Mukhtar M.S."/>
            <person name="Cherkis K."/>
            <person name="Roach J."/>
            <person name="Grant S.R."/>
            <person name="Jones C.D."/>
            <person name="Dangl J.L."/>
        </authorList>
    </citation>
    <scope>NUCLEOTIDE SEQUENCE [LARGE SCALE GENOMIC DNA]</scope>
    <source>
        <strain evidence="2">M301072PT</strain>
    </source>
</reference>
<gene>
    <name evidence="1" type="ORF">PSYJA_00275</name>
</gene>
<evidence type="ECO:0000313" key="2">
    <source>
        <dbReference type="Proteomes" id="UP000004471"/>
    </source>
</evidence>
<dbReference type="EMBL" id="AEAH01000013">
    <property type="protein sequence ID" value="EGH27543.1"/>
    <property type="molecule type" value="Genomic_DNA"/>
</dbReference>
<dbReference type="HOGENOM" id="CLU_148568_4_2_6"/>
<name>F3FBF7_PSESX</name>
<dbReference type="PATRIC" id="fig|629262.5.peg.45"/>
<proteinExistence type="predicted"/>
<dbReference type="Gene3D" id="2.60.200.60">
    <property type="match status" value="1"/>
</dbReference>
<dbReference type="InterPro" id="IPR008727">
    <property type="entry name" value="PAAR_motif"/>
</dbReference>
<evidence type="ECO:0000313" key="1">
    <source>
        <dbReference type="EMBL" id="EGH27543.1"/>
    </source>
</evidence>
<dbReference type="Proteomes" id="UP000004471">
    <property type="component" value="Unassembled WGS sequence"/>
</dbReference>
<organism evidence="1 2">
    <name type="scientific">Pseudomonas syringae pv. japonica str. M301072</name>
    <dbReference type="NCBI Taxonomy" id="629262"/>
    <lineage>
        <taxon>Bacteria</taxon>
        <taxon>Pseudomonadati</taxon>
        <taxon>Pseudomonadota</taxon>
        <taxon>Gammaproteobacteria</taxon>
        <taxon>Pseudomonadales</taxon>
        <taxon>Pseudomonadaceae</taxon>
        <taxon>Pseudomonas</taxon>
        <taxon>Pseudomonas syringae</taxon>
    </lineage>
</organism>
<protein>
    <submittedName>
        <fullName evidence="1">PAAR domain-containing protein</fullName>
    </submittedName>
</protein>
<sequence>MHLRLANRRGTCRVSYPLCLGDATSSGGRVVSCQLAGTHTINGKPPTVLGDKATCPLHAGEFAFIEGHPSRKLNGIPVVLHGHRLACGCQGVASHAMNVQVV</sequence>
<accession>F3FBF7</accession>
<comment type="caution">
    <text evidence="1">The sequence shown here is derived from an EMBL/GenBank/DDBJ whole genome shotgun (WGS) entry which is preliminary data.</text>
</comment>
<dbReference type="CDD" id="cd14744">
    <property type="entry name" value="PAAR_CT_2"/>
    <property type="match status" value="1"/>
</dbReference>
<dbReference type="AlphaFoldDB" id="F3FBF7"/>
<dbReference type="Pfam" id="PF05488">
    <property type="entry name" value="PAAR_motif"/>
    <property type="match status" value="1"/>
</dbReference>